<dbReference type="EMBL" id="JABXRI010000001">
    <property type="protein sequence ID" value="MBA8061480.1"/>
    <property type="molecule type" value="Genomic_DNA"/>
</dbReference>
<evidence type="ECO:0000256" key="4">
    <source>
        <dbReference type="HAMAP-Rule" id="MF_00999"/>
    </source>
</evidence>
<comment type="function">
    <text evidence="4">Phosphorylates 6-deoxy-6-sulfo-D-fructose (SF) to 6-deoxy-6-sulfo-D-fructose 1-phosphate (SFP).</text>
</comment>
<dbReference type="AlphaFoldDB" id="A0A7W3D211"/>
<reference evidence="9 10" key="1">
    <citation type="submission" date="2020-06" db="EMBL/GenBank/DDBJ databases">
        <title>REHAB project genomes.</title>
        <authorList>
            <person name="Shaw L.P."/>
        </authorList>
    </citation>
    <scope>NUCLEOTIDE SEQUENCE [LARGE SCALE GENOMIC DNA]</scope>
    <source>
        <strain evidence="7 10">RHBSTW-00116</strain>
        <strain evidence="9">RHBSTW-00334</strain>
    </source>
</reference>
<dbReference type="SUPFAM" id="SSF53613">
    <property type="entry name" value="Ribokinase-like"/>
    <property type="match status" value="1"/>
</dbReference>
<dbReference type="PRINTS" id="PR00990">
    <property type="entry name" value="RIBOKINASE"/>
</dbReference>
<proteinExistence type="inferred from homology"/>
<dbReference type="GO" id="GO:1902777">
    <property type="term" value="P:6-sulfoquinovose(1-) catabolic process"/>
    <property type="evidence" value="ECO:0007669"/>
    <property type="project" value="UniProtKB-UniRule"/>
</dbReference>
<dbReference type="InterPro" id="IPR011611">
    <property type="entry name" value="PfkB_dom"/>
</dbReference>
<dbReference type="RefSeq" id="WP_135912782.1">
    <property type="nucleotide sequence ID" value="NZ_CP038856.1"/>
</dbReference>
<protein>
    <recommendedName>
        <fullName evidence="4">Sulfofructose kinase</fullName>
        <shortName evidence="4">SF kinase</shortName>
        <ecNumber evidence="4">2.7.1.184</ecNumber>
    </recommendedName>
</protein>
<comment type="catalytic activity">
    <reaction evidence="4">
        <text>6-deoxy-6-sulfo-D-fructose + ATP = 6-deoxy-6-sulfo-D-fructose 1-phosphate + ADP + H(+)</text>
        <dbReference type="Rhea" id="RHEA:40443"/>
        <dbReference type="ChEBI" id="CHEBI:15378"/>
        <dbReference type="ChEBI" id="CHEBI:30616"/>
        <dbReference type="ChEBI" id="CHEBI:77133"/>
        <dbReference type="ChEBI" id="CHEBI:77134"/>
        <dbReference type="ChEBI" id="CHEBI:456216"/>
        <dbReference type="EC" id="2.7.1.184"/>
    </reaction>
</comment>
<evidence type="ECO:0000313" key="9">
    <source>
        <dbReference type="Proteomes" id="UP000512043"/>
    </source>
</evidence>
<evidence type="ECO:0000256" key="1">
    <source>
        <dbReference type="ARBA" id="ARBA00010688"/>
    </source>
</evidence>
<dbReference type="Pfam" id="PF00294">
    <property type="entry name" value="PfkB"/>
    <property type="match status" value="1"/>
</dbReference>
<evidence type="ECO:0000259" key="6">
    <source>
        <dbReference type="Pfam" id="PF00294"/>
    </source>
</evidence>
<feature type="binding site" evidence="4">
    <location>
        <position position="244"/>
    </location>
    <ligand>
        <name>6-deoxy-6-sulfo-D-fructose</name>
        <dbReference type="ChEBI" id="CHEBI:77133"/>
    </ligand>
</feature>
<feature type="domain" description="Carbohydrate kinase PfkB" evidence="6">
    <location>
        <begin position="1"/>
        <end position="286"/>
    </location>
</feature>
<feature type="binding site" evidence="4">
    <location>
        <position position="39"/>
    </location>
    <ligand>
        <name>6-deoxy-6-sulfo-D-fructose</name>
        <dbReference type="ChEBI" id="CHEBI:77133"/>
    </ligand>
</feature>
<feature type="binding site" evidence="4">
    <location>
        <position position="212"/>
    </location>
    <ligand>
        <name>ATP</name>
        <dbReference type="ChEBI" id="CHEBI:30616"/>
    </ligand>
</feature>
<dbReference type="PANTHER" id="PTHR10584">
    <property type="entry name" value="SUGAR KINASE"/>
    <property type="match status" value="1"/>
</dbReference>
<dbReference type="PANTHER" id="PTHR10584:SF157">
    <property type="entry name" value="SULFOFRUCTOSE KINASE"/>
    <property type="match status" value="1"/>
</dbReference>
<feature type="binding site" evidence="4">
    <location>
        <position position="217"/>
    </location>
    <ligand>
        <name>ATP</name>
        <dbReference type="ChEBI" id="CHEBI:30616"/>
    </ligand>
</feature>
<dbReference type="Gene3D" id="3.40.1190.20">
    <property type="match status" value="1"/>
</dbReference>
<dbReference type="CDD" id="cd01945">
    <property type="entry name" value="ribokinase_group_B"/>
    <property type="match status" value="1"/>
</dbReference>
<feature type="binding site" evidence="4">
    <location>
        <position position="95"/>
    </location>
    <ligand>
        <name>6-deoxy-6-sulfo-D-fructose</name>
        <dbReference type="ChEBI" id="CHEBI:77133"/>
    </ligand>
</feature>
<feature type="binding site" evidence="4">
    <location>
        <position position="243"/>
    </location>
    <ligand>
        <name>ATP</name>
        <dbReference type="ChEBI" id="CHEBI:30616"/>
    </ligand>
</feature>
<evidence type="ECO:0000313" key="10">
    <source>
        <dbReference type="Proteomes" id="UP000591803"/>
    </source>
</evidence>
<dbReference type="Proteomes" id="UP000512043">
    <property type="component" value="Chromosome"/>
</dbReference>
<dbReference type="GO" id="GO:0005829">
    <property type="term" value="C:cytosol"/>
    <property type="evidence" value="ECO:0007669"/>
    <property type="project" value="TreeGrafter"/>
</dbReference>
<dbReference type="HAMAP" id="MF_00999">
    <property type="entry name" value="SF_kinase"/>
    <property type="match status" value="1"/>
</dbReference>
<keyword evidence="4" id="KW-0067">ATP-binding</keyword>
<keyword evidence="4" id="KW-0119">Carbohydrate metabolism</keyword>
<name>A0A7W3D211_CITFR</name>
<dbReference type="GO" id="GO:0006796">
    <property type="term" value="P:phosphate-containing compound metabolic process"/>
    <property type="evidence" value="ECO:0007669"/>
    <property type="project" value="UniProtKB-ARBA"/>
</dbReference>
<comment type="similarity">
    <text evidence="1 4 5">Belongs to the carbohydrate kinase PfkB family.</text>
</comment>
<organism evidence="7 10">
    <name type="scientific">Citrobacter freundii</name>
    <dbReference type="NCBI Taxonomy" id="546"/>
    <lineage>
        <taxon>Bacteria</taxon>
        <taxon>Pseudomonadati</taxon>
        <taxon>Pseudomonadota</taxon>
        <taxon>Gammaproteobacteria</taxon>
        <taxon>Enterobacterales</taxon>
        <taxon>Enterobacteriaceae</taxon>
        <taxon>Citrobacter</taxon>
        <taxon>Citrobacter freundii complex</taxon>
    </lineage>
</organism>
<dbReference type="GO" id="GO:0016301">
    <property type="term" value="F:kinase activity"/>
    <property type="evidence" value="ECO:0007669"/>
    <property type="project" value="UniProtKB-KW"/>
</dbReference>
<dbReference type="OrthoDB" id="9779730at2"/>
<keyword evidence="4" id="KW-0547">Nucleotide-binding</keyword>
<accession>A0A7W3D211</accession>
<gene>
    <name evidence="7" type="ORF">HV077_03465</name>
    <name evidence="8" type="ORF">HV164_21845</name>
</gene>
<evidence type="ECO:0000256" key="2">
    <source>
        <dbReference type="ARBA" id="ARBA00022679"/>
    </source>
</evidence>
<dbReference type="InterPro" id="IPR030877">
    <property type="entry name" value="SF_kinase"/>
</dbReference>
<dbReference type="GO" id="GO:0005524">
    <property type="term" value="F:ATP binding"/>
    <property type="evidence" value="ECO:0007669"/>
    <property type="project" value="UniProtKB-KW"/>
</dbReference>
<dbReference type="InterPro" id="IPR029056">
    <property type="entry name" value="Ribokinase-like"/>
</dbReference>
<keyword evidence="3 4" id="KW-0418">Kinase</keyword>
<feature type="binding site" evidence="4">
    <location>
        <position position="214"/>
    </location>
    <ligand>
        <name>ATP</name>
        <dbReference type="ChEBI" id="CHEBI:30616"/>
    </ligand>
</feature>
<evidence type="ECO:0000256" key="3">
    <source>
        <dbReference type="ARBA" id="ARBA00022777"/>
    </source>
</evidence>
<dbReference type="PROSITE" id="PS00584">
    <property type="entry name" value="PFKB_KINASES_2"/>
    <property type="match status" value="1"/>
</dbReference>
<dbReference type="EC" id="2.7.1.184" evidence="4"/>
<evidence type="ECO:0000313" key="7">
    <source>
        <dbReference type="EMBL" id="MBA8061480.1"/>
    </source>
</evidence>
<keyword evidence="2 4" id="KW-0808">Transferase</keyword>
<dbReference type="Proteomes" id="UP000591803">
    <property type="component" value="Unassembled WGS sequence"/>
</dbReference>
<evidence type="ECO:0000256" key="5">
    <source>
        <dbReference type="RuleBase" id="RU003704"/>
    </source>
</evidence>
<dbReference type="InterPro" id="IPR002139">
    <property type="entry name" value="Ribo/fructo_kinase"/>
</dbReference>
<sequence>MTKIACVGITVQDRIYSLNSLPDGGGKYQSNQYMETGGGPAATAAVAIARLGIDVDFIGRVGDDSCGNTLLNELRSWGVNTEFCRQYPNARSSQSAILVDQHGERIIVNYPSPDLDTDAQWLESIDFTRYDMVLADVRWHEGTFKSFQLARAAGVMTLLDADMTPQDITPLVALADHAVFSTPGLKRMTGLDDAEQALKLAAEQTDGKVYVTLGGEGSQWIDEGDLCQQGAFSVNVVDTTGAGDVFHGAMAVALAEKMPTEKAIRFASAVAAMKCTQPGGRAGIPNRAQTESFLSLYA</sequence>
<feature type="binding site" evidence="4">
    <location>
        <position position="13"/>
    </location>
    <ligand>
        <name>6-deoxy-6-sulfo-D-fructose</name>
        <dbReference type="ChEBI" id="CHEBI:77133"/>
    </ligand>
</feature>
<evidence type="ECO:0000313" key="8">
    <source>
        <dbReference type="EMBL" id="QLY39003.1"/>
    </source>
</evidence>
<reference evidence="8" key="2">
    <citation type="journal article" date="2021" name="Microb. Genom.">
        <title>A genomic epidemiological study shows that prevalence of antimicrobial resistance in Enterobacterales is associated with the livestock host, as well as antimicrobial usage.</title>
        <authorList>
            <person name="AbuOun M."/>
            <person name="Jones H."/>
            <person name="Stubberfield E."/>
            <person name="Gilson D."/>
            <person name="Shaw L.P."/>
            <person name="Hubbard A.T.M."/>
            <person name="Chau K.K."/>
            <person name="Sebra R."/>
            <person name="Peto T.E.A."/>
            <person name="Crook D.W."/>
            <person name="Read D.S."/>
            <person name="Gweon H.S."/>
            <person name="Walker A.S."/>
            <person name="Stoesser N."/>
            <person name="Smith R.P."/>
            <person name="Anjum M.F."/>
            <person name="On Behalf Of The Rehab Consortium."/>
        </authorList>
    </citation>
    <scope>NUCLEOTIDE SEQUENCE</scope>
    <source>
        <strain evidence="8">RHBSTW-00334</strain>
    </source>
</reference>
<feature type="binding site" evidence="4">
    <location>
        <position position="27"/>
    </location>
    <ligand>
        <name>6-deoxy-6-sulfo-D-fructose</name>
        <dbReference type="ChEBI" id="CHEBI:77133"/>
    </ligand>
</feature>
<dbReference type="EMBL" id="CP056597">
    <property type="protein sequence ID" value="QLY39003.1"/>
    <property type="molecule type" value="Genomic_DNA"/>
</dbReference>
<feature type="binding site" evidence="4">
    <location>
        <position position="138"/>
    </location>
    <ligand>
        <name>6-deoxy-6-sulfo-D-fructose</name>
        <dbReference type="ChEBI" id="CHEBI:77133"/>
    </ligand>
</feature>
<dbReference type="InterPro" id="IPR002173">
    <property type="entry name" value="Carboh/pur_kinase_PfkB_CS"/>
</dbReference>
<dbReference type="GO" id="GO:0061594">
    <property type="term" value="F:6-deoxy-6-sulfofructose kinase activity"/>
    <property type="evidence" value="ECO:0007669"/>
    <property type="project" value="UniProtKB-UniRule"/>
</dbReference>